<keyword evidence="1" id="KW-1133">Transmembrane helix</keyword>
<organism evidence="2 3">
    <name type="scientific">Streptomyces thinghirensis</name>
    <dbReference type="NCBI Taxonomy" id="551547"/>
    <lineage>
        <taxon>Bacteria</taxon>
        <taxon>Bacillati</taxon>
        <taxon>Actinomycetota</taxon>
        <taxon>Actinomycetes</taxon>
        <taxon>Kitasatosporales</taxon>
        <taxon>Streptomycetaceae</taxon>
        <taxon>Streptomyces</taxon>
    </lineage>
</organism>
<dbReference type="InterPro" id="IPR045728">
    <property type="entry name" value="DUF6082"/>
</dbReference>
<protein>
    <submittedName>
        <fullName evidence="2">Uncharacterized protein</fullName>
    </submittedName>
</protein>
<feature type="transmembrane region" description="Helical" evidence="1">
    <location>
        <begin position="36"/>
        <end position="58"/>
    </location>
</feature>
<evidence type="ECO:0000313" key="2">
    <source>
        <dbReference type="EMBL" id="GAA5203016.1"/>
    </source>
</evidence>
<proteinExistence type="predicted"/>
<comment type="caution">
    <text evidence="2">The sequence shown here is derived from an EMBL/GenBank/DDBJ whole genome shotgun (WGS) entry which is preliminary data.</text>
</comment>
<dbReference type="Pfam" id="PF19560">
    <property type="entry name" value="DUF6082"/>
    <property type="match status" value="1"/>
</dbReference>
<gene>
    <name evidence="2" type="ORF">GCM10023323_00130</name>
</gene>
<evidence type="ECO:0000256" key="1">
    <source>
        <dbReference type="SAM" id="Phobius"/>
    </source>
</evidence>
<sequence>MAGVVTALVIAMTPLLLQWAAPAGLDWDELSKISQTYGALSVFFSAAALLGVAASLTFQAHQTKTENEEAQRASHRELILASLDDPDLAVCWDPLPPDISLRGRKQITFVNLIVSSWWVDYRLKRTNDDVVRVMAAGHFRGEAARRHWDVSGANWREYCEALGERRAIRFVTLMHEAYVRAVADGDPVLSASYFAADIDGRT</sequence>
<evidence type="ECO:0000313" key="3">
    <source>
        <dbReference type="Proteomes" id="UP001499878"/>
    </source>
</evidence>
<keyword evidence="1" id="KW-0472">Membrane</keyword>
<name>A0ABP9ST82_9ACTN</name>
<dbReference type="EMBL" id="BAABJR010000001">
    <property type="protein sequence ID" value="GAA5203016.1"/>
    <property type="molecule type" value="Genomic_DNA"/>
</dbReference>
<accession>A0ABP9ST82</accession>
<reference evidence="3" key="1">
    <citation type="journal article" date="2019" name="Int. J. Syst. Evol. Microbiol.">
        <title>The Global Catalogue of Microorganisms (GCM) 10K type strain sequencing project: providing services to taxonomists for standard genome sequencing and annotation.</title>
        <authorList>
            <consortium name="The Broad Institute Genomics Platform"/>
            <consortium name="The Broad Institute Genome Sequencing Center for Infectious Disease"/>
            <person name="Wu L."/>
            <person name="Ma J."/>
        </authorList>
    </citation>
    <scope>NUCLEOTIDE SEQUENCE [LARGE SCALE GENOMIC DNA]</scope>
    <source>
        <strain evidence="3">JCM 18306</strain>
    </source>
</reference>
<keyword evidence="1" id="KW-0812">Transmembrane</keyword>
<dbReference type="Proteomes" id="UP001499878">
    <property type="component" value="Unassembled WGS sequence"/>
</dbReference>
<keyword evidence="3" id="KW-1185">Reference proteome</keyword>